<evidence type="ECO:0000256" key="6">
    <source>
        <dbReference type="ARBA" id="ARBA00022884"/>
    </source>
</evidence>
<dbReference type="AlphaFoldDB" id="A0A2K9C149"/>
<dbReference type="SUPFAM" id="SSF55186">
    <property type="entry name" value="ThrRS/AlaRS common domain"/>
    <property type="match status" value="1"/>
</dbReference>
<dbReference type="PANTHER" id="PTHR11777">
    <property type="entry name" value="ALANYL-TRNA SYNTHETASE"/>
    <property type="match status" value="1"/>
</dbReference>
<dbReference type="InterPro" id="IPR018164">
    <property type="entry name" value="Ala-tRNA-synth_IIc_N"/>
</dbReference>
<keyword evidence="5" id="KW-0067">ATP-binding</keyword>
<gene>
    <name evidence="10" type="ORF">CXP39_00030</name>
</gene>
<evidence type="ECO:0000256" key="8">
    <source>
        <dbReference type="ARBA" id="ARBA00023146"/>
    </source>
</evidence>
<evidence type="ECO:0000256" key="7">
    <source>
        <dbReference type="ARBA" id="ARBA00022917"/>
    </source>
</evidence>
<dbReference type="KEGG" id="msyr:CXP39_00030"/>
<sequence>MENFKHYSKLLNIRKTRFVGHEVSEIDATILKIFNENNEEVNSLMGKGFIIFDQTPFYAMGGGQDSDKGFLIFNEIKFDLEEVRKDLIYGFYIHQINTNNCELKVGDQLHLKIDQKYRDCSSINHSAMHITWQTTLNEVGHYVEELGSKLNNEKYQIQFVVDETITEELILTVVDKINKQIIPQDIKVNIFQVTQQEAIEKNYLLEFTKLVGDEMVRMVEFPGIVIEPCSGTHAKRTKELGNIWFLIYDKNSKRILLELTANEQYAAKFFNEKLVDRFSEIKAFIKKGLSYGINYDFLKILTRCEHLIKIWNPLSIKEINLIYNDVTMLVNKFLKEREAEMTKNLASEVLPFEIINNKFKLFSLSGEMYSNKILLPKVTQEASVEKNLVIVITNKHQNGANAIIIRNKELNIDLKELSTNIIMPKTTFRGGGTSSMIQLTSQSPEDIETIKEILLSE</sequence>
<dbReference type="GO" id="GO:0006419">
    <property type="term" value="P:alanyl-tRNA aminoacylation"/>
    <property type="evidence" value="ECO:0007669"/>
    <property type="project" value="InterPro"/>
</dbReference>
<dbReference type="RefSeq" id="WP_027048305.1">
    <property type="nucleotide sequence ID" value="NZ_CP025257.1"/>
</dbReference>
<keyword evidence="6" id="KW-0694">RNA-binding</keyword>
<dbReference type="GO" id="GO:0005524">
    <property type="term" value="F:ATP binding"/>
    <property type="evidence" value="ECO:0007669"/>
    <property type="project" value="UniProtKB-KW"/>
</dbReference>
<dbReference type="Gene3D" id="2.40.30.130">
    <property type="match status" value="1"/>
</dbReference>
<keyword evidence="3" id="KW-0436">Ligase</keyword>
<keyword evidence="7" id="KW-0648">Protein biosynthesis</keyword>
<dbReference type="InterPro" id="IPR009000">
    <property type="entry name" value="Transl_B-barrel_sf"/>
</dbReference>
<evidence type="ECO:0000256" key="1">
    <source>
        <dbReference type="ARBA" id="ARBA00008226"/>
    </source>
</evidence>
<name>A0A2K9C149_9MOLU</name>
<dbReference type="GO" id="GO:0002161">
    <property type="term" value="F:aminoacyl-tRNA deacylase activity"/>
    <property type="evidence" value="ECO:0007669"/>
    <property type="project" value="TreeGrafter"/>
</dbReference>
<keyword evidence="8" id="KW-0030">Aminoacyl-tRNA synthetase</keyword>
<keyword evidence="11" id="KW-1185">Reference proteome</keyword>
<keyword evidence="2" id="KW-0820">tRNA-binding</keyword>
<dbReference type="Gene3D" id="3.30.980.10">
    <property type="entry name" value="Threonyl-trna Synthetase, Chain A, domain 2"/>
    <property type="match status" value="1"/>
</dbReference>
<keyword evidence="4" id="KW-0547">Nucleotide-binding</keyword>
<dbReference type="InterPro" id="IPR050058">
    <property type="entry name" value="Ala-tRNA_ligase"/>
</dbReference>
<dbReference type="InterPro" id="IPR018165">
    <property type="entry name" value="Ala-tRNA-synth_IIc_core"/>
</dbReference>
<accession>A0A2K9C149</accession>
<feature type="domain" description="Alanyl-transfer RNA synthetases family profile" evidence="9">
    <location>
        <begin position="1"/>
        <end position="241"/>
    </location>
</feature>
<proteinExistence type="inferred from homology"/>
<evidence type="ECO:0000256" key="3">
    <source>
        <dbReference type="ARBA" id="ARBA00022598"/>
    </source>
</evidence>
<evidence type="ECO:0000313" key="10">
    <source>
        <dbReference type="EMBL" id="AUF83199.1"/>
    </source>
</evidence>
<dbReference type="GO" id="GO:0004813">
    <property type="term" value="F:alanine-tRNA ligase activity"/>
    <property type="evidence" value="ECO:0007669"/>
    <property type="project" value="InterPro"/>
</dbReference>
<dbReference type="EMBL" id="CP025257">
    <property type="protein sequence ID" value="AUF83199.1"/>
    <property type="molecule type" value="Genomic_DNA"/>
</dbReference>
<evidence type="ECO:0000256" key="5">
    <source>
        <dbReference type="ARBA" id="ARBA00022840"/>
    </source>
</evidence>
<dbReference type="GO" id="GO:0000049">
    <property type="term" value="F:tRNA binding"/>
    <property type="evidence" value="ECO:0007669"/>
    <property type="project" value="UniProtKB-KW"/>
</dbReference>
<protein>
    <recommendedName>
        <fullName evidence="9">Alanyl-transfer RNA synthetases family profile domain-containing protein</fullName>
    </recommendedName>
</protein>
<evidence type="ECO:0000256" key="4">
    <source>
        <dbReference type="ARBA" id="ARBA00022741"/>
    </source>
</evidence>
<organism evidence="10 11">
    <name type="scientific">Mesoplasma syrphidae</name>
    <dbReference type="NCBI Taxonomy" id="225999"/>
    <lineage>
        <taxon>Bacteria</taxon>
        <taxon>Bacillati</taxon>
        <taxon>Mycoplasmatota</taxon>
        <taxon>Mollicutes</taxon>
        <taxon>Entomoplasmatales</taxon>
        <taxon>Entomoplasmataceae</taxon>
        <taxon>Mesoplasma</taxon>
    </lineage>
</organism>
<dbReference type="Pfam" id="PF01411">
    <property type="entry name" value="tRNA-synt_2c"/>
    <property type="match status" value="1"/>
</dbReference>
<evidence type="ECO:0000313" key="11">
    <source>
        <dbReference type="Proteomes" id="UP000233419"/>
    </source>
</evidence>
<reference evidence="10 11" key="1">
    <citation type="submission" date="2017-12" db="EMBL/GenBank/DDBJ databases">
        <title>Mesoplasma syrphidae YJS, Complete Genome.</title>
        <authorList>
            <person name="Knight T.F."/>
            <person name="Citino T."/>
            <person name="Rubinstein R."/>
            <person name="Neuschaefer Z."/>
        </authorList>
    </citation>
    <scope>NUCLEOTIDE SEQUENCE [LARGE SCALE GENOMIC DNA]</scope>
    <source>
        <strain evidence="10 11">YJS</strain>
    </source>
</reference>
<dbReference type="SUPFAM" id="SSF50447">
    <property type="entry name" value="Translation proteins"/>
    <property type="match status" value="1"/>
</dbReference>
<evidence type="ECO:0000259" key="9">
    <source>
        <dbReference type="PROSITE" id="PS50860"/>
    </source>
</evidence>
<dbReference type="Proteomes" id="UP000233419">
    <property type="component" value="Chromosome"/>
</dbReference>
<comment type="similarity">
    <text evidence="1">Belongs to the class-II aminoacyl-tRNA synthetase family.</text>
</comment>
<dbReference type="InterPro" id="IPR018163">
    <property type="entry name" value="Thr/Ala-tRNA-synth_IIc_edit"/>
</dbReference>
<dbReference type="OrthoDB" id="9803884at2"/>
<dbReference type="PROSITE" id="PS50860">
    <property type="entry name" value="AA_TRNA_LIGASE_II_ALA"/>
    <property type="match status" value="1"/>
</dbReference>
<dbReference type="PANTHER" id="PTHR11777:SF9">
    <property type="entry name" value="ALANINE--TRNA LIGASE, CYTOPLASMIC"/>
    <property type="match status" value="1"/>
</dbReference>
<evidence type="ECO:0000256" key="2">
    <source>
        <dbReference type="ARBA" id="ARBA00022555"/>
    </source>
</evidence>